<accession>A0A1S0UBS6</accession>
<dbReference type="KEGG" id="loa:LOAG_00406"/>
<gene>
    <name evidence="2" type="ORF">LOAG_00406</name>
</gene>
<feature type="compositionally biased region" description="Low complexity" evidence="1">
    <location>
        <begin position="91"/>
        <end position="102"/>
    </location>
</feature>
<evidence type="ECO:0000256" key="1">
    <source>
        <dbReference type="SAM" id="MobiDB-lite"/>
    </source>
</evidence>
<dbReference type="RefSeq" id="XP_003135994.1">
    <property type="nucleotide sequence ID" value="XM_003135946.1"/>
</dbReference>
<feature type="region of interest" description="Disordered" evidence="1">
    <location>
        <begin position="78"/>
        <end position="102"/>
    </location>
</feature>
<dbReference type="EMBL" id="JH712074">
    <property type="protein sequence ID" value="EFO28071.1"/>
    <property type="molecule type" value="Genomic_DNA"/>
</dbReference>
<dbReference type="CTD" id="9937774"/>
<dbReference type="AlphaFoldDB" id="A0A1S0UBS6"/>
<dbReference type="OMA" id="AVATWHS"/>
<proteinExistence type="predicted"/>
<reference evidence="2" key="1">
    <citation type="submission" date="2012-04" db="EMBL/GenBank/DDBJ databases">
        <title>The Genome Sequence of Loa loa.</title>
        <authorList>
            <consortium name="The Broad Institute Genome Sequencing Platform"/>
            <consortium name="Broad Institute Genome Sequencing Center for Infectious Disease"/>
            <person name="Nutman T.B."/>
            <person name="Fink D.L."/>
            <person name="Russ C."/>
            <person name="Young S."/>
            <person name="Zeng Q."/>
            <person name="Gargeya S."/>
            <person name="Alvarado L."/>
            <person name="Berlin A."/>
            <person name="Chapman S.B."/>
            <person name="Chen Z."/>
            <person name="Freedman E."/>
            <person name="Gellesch M."/>
            <person name="Goldberg J."/>
            <person name="Griggs A."/>
            <person name="Gujja S."/>
            <person name="Heilman E.R."/>
            <person name="Heiman D."/>
            <person name="Howarth C."/>
            <person name="Mehta T."/>
            <person name="Neiman D."/>
            <person name="Pearson M."/>
            <person name="Roberts A."/>
            <person name="Saif S."/>
            <person name="Shea T."/>
            <person name="Shenoy N."/>
            <person name="Sisk P."/>
            <person name="Stolte C."/>
            <person name="Sykes S."/>
            <person name="White J."/>
            <person name="Yandava C."/>
            <person name="Haas B."/>
            <person name="Henn M.R."/>
            <person name="Nusbaum C."/>
            <person name="Birren B."/>
        </authorList>
    </citation>
    <scope>NUCLEOTIDE SEQUENCE [LARGE SCALE GENOMIC DNA]</scope>
</reference>
<dbReference type="GeneID" id="9937774"/>
<dbReference type="InParanoid" id="A0A1S0UBS6"/>
<sequence length="163" mass="18318">MTSNAQKKREYFLRHGALSLSVPTRRKWYRKVPPMDFQENTAERNCSDLGLSTTSNQLISAVATWHSIHASLMKLGLSSDGTPSEKMIEASSKSSSSRSNSYSTDSFISCISDDSLSGNQSSDESLDEKLFNYHPRISISNLELRSSQLKEIFPGLSEHWRCF</sequence>
<name>A0A1S0UBS6_LOALO</name>
<dbReference type="OrthoDB" id="5865779at2759"/>
<protein>
    <submittedName>
        <fullName evidence="2">Uncharacterized protein</fullName>
    </submittedName>
</protein>
<evidence type="ECO:0000313" key="2">
    <source>
        <dbReference type="EMBL" id="EFO28071.1"/>
    </source>
</evidence>
<organism evidence="2">
    <name type="scientific">Loa loa</name>
    <name type="common">Eye worm</name>
    <name type="synonym">Filaria loa</name>
    <dbReference type="NCBI Taxonomy" id="7209"/>
    <lineage>
        <taxon>Eukaryota</taxon>
        <taxon>Metazoa</taxon>
        <taxon>Ecdysozoa</taxon>
        <taxon>Nematoda</taxon>
        <taxon>Chromadorea</taxon>
        <taxon>Rhabditida</taxon>
        <taxon>Spirurina</taxon>
        <taxon>Spiruromorpha</taxon>
        <taxon>Filarioidea</taxon>
        <taxon>Onchocercidae</taxon>
        <taxon>Loa</taxon>
    </lineage>
</organism>